<reference evidence="3" key="1">
    <citation type="submission" date="2023-06" db="EMBL/GenBank/DDBJ databases">
        <title>Gordonia sp. nov. and Pseudochrobactrum sp. nov., two species isolated from the burying beetle Nicrophorus vespilloides.</title>
        <authorList>
            <person name="Poehlein A."/>
            <person name="Guzman J."/>
            <person name="Daniel R."/>
            <person name="Vilcinskas A."/>
        </authorList>
    </citation>
    <scope>NUCLEOTIDE SEQUENCE</scope>
    <source>
        <strain evidence="3">MP11Mi</strain>
    </source>
</reference>
<sequence>MAAWARWLAVLVVAACGVSVSACGADPQPAEEPTPVLGWVVGDGCATPPDRVRADADGIVARGVADAGFRSLYVVCDDAQAPAALADPALHDHLDDLGLRLSVVSANDADVSAAMRADIPLPALRTAITRHVMAAQPLVFSGEAALLDDAHIATVANRDVLAIGRDSRRTAGAPINGDRERFSRAIGSQGLIVSLTNGESMARDLSFDLVEVNLAGDTVAATDVWTGRRVHASGGTITLSLASTDSALLRIG</sequence>
<feature type="domain" description="Alpha galactosidase C-terminal" evidence="2">
    <location>
        <begin position="190"/>
        <end position="251"/>
    </location>
</feature>
<dbReference type="SUPFAM" id="SSF51011">
    <property type="entry name" value="Glycosyl hydrolase domain"/>
    <property type="match status" value="1"/>
</dbReference>
<dbReference type="InterPro" id="IPR041233">
    <property type="entry name" value="Melibiase_C"/>
</dbReference>
<feature type="chain" id="PRO_5041646605" description="Alpha galactosidase C-terminal domain-containing protein" evidence="1">
    <location>
        <begin position="25"/>
        <end position="252"/>
    </location>
</feature>
<dbReference type="Pfam" id="PF17801">
    <property type="entry name" value="Melibiase_C"/>
    <property type="match status" value="1"/>
</dbReference>
<evidence type="ECO:0000256" key="1">
    <source>
        <dbReference type="SAM" id="SignalP"/>
    </source>
</evidence>
<keyword evidence="1" id="KW-0732">Signal</keyword>
<feature type="signal peptide" evidence="1">
    <location>
        <begin position="1"/>
        <end position="24"/>
    </location>
</feature>
<proteinExistence type="predicted"/>
<protein>
    <recommendedName>
        <fullName evidence="2">Alpha galactosidase C-terminal domain-containing protein</fullName>
    </recommendedName>
</protein>
<dbReference type="PROSITE" id="PS51257">
    <property type="entry name" value="PROKAR_LIPOPROTEIN"/>
    <property type="match status" value="1"/>
</dbReference>
<dbReference type="EMBL" id="CP128986">
    <property type="protein sequence ID" value="WOC13209.1"/>
    <property type="molecule type" value="Genomic_DNA"/>
</dbReference>
<dbReference type="AlphaFoldDB" id="A0AA97CY13"/>
<accession>A0AA97CY13</accession>
<organism evidence="3">
    <name type="scientific">Gordonia sp. MP11Mi</name>
    <dbReference type="NCBI Taxonomy" id="3022769"/>
    <lineage>
        <taxon>Bacteria</taxon>
        <taxon>Bacillati</taxon>
        <taxon>Actinomycetota</taxon>
        <taxon>Actinomycetes</taxon>
        <taxon>Mycobacteriales</taxon>
        <taxon>Gordoniaceae</taxon>
        <taxon>Gordonia</taxon>
    </lineage>
</organism>
<evidence type="ECO:0000313" key="3">
    <source>
        <dbReference type="EMBL" id="WOC13209.1"/>
    </source>
</evidence>
<name>A0AA97CY13_9ACTN</name>
<evidence type="ECO:0000259" key="2">
    <source>
        <dbReference type="Pfam" id="PF17801"/>
    </source>
</evidence>
<dbReference type="InterPro" id="IPR013780">
    <property type="entry name" value="Glyco_hydro_b"/>
</dbReference>
<dbReference type="Gene3D" id="2.60.40.1180">
    <property type="entry name" value="Golgi alpha-mannosidase II"/>
    <property type="match status" value="1"/>
</dbReference>
<gene>
    <name evidence="3" type="ORF">MP11Mi_23080</name>
</gene>